<proteinExistence type="predicted"/>
<dbReference type="EMBL" id="BEHT01000018">
    <property type="protein sequence ID" value="GBC98932.1"/>
    <property type="molecule type" value="Genomic_DNA"/>
</dbReference>
<dbReference type="Proteomes" id="UP000236173">
    <property type="component" value="Unassembled WGS sequence"/>
</dbReference>
<comment type="caution">
    <text evidence="1">The sequence shown here is derived from an EMBL/GenBank/DDBJ whole genome shotgun (WGS) entry which is preliminary data.</text>
</comment>
<reference evidence="2" key="1">
    <citation type="submission" date="2017-09" db="EMBL/GenBank/DDBJ databases">
        <title>Metaegenomics of thermophilic ammonia-oxidizing enrichment culture.</title>
        <authorList>
            <person name="Kato S."/>
            <person name="Suzuki K."/>
        </authorList>
    </citation>
    <scope>NUCLEOTIDE SEQUENCE [LARGE SCALE GENOMIC DNA]</scope>
</reference>
<dbReference type="AlphaFoldDB" id="A0A2H5XCM6"/>
<gene>
    <name evidence="1" type="ORF">HRbin17_01451</name>
</gene>
<evidence type="ECO:0000313" key="2">
    <source>
        <dbReference type="Proteomes" id="UP000236173"/>
    </source>
</evidence>
<evidence type="ECO:0000313" key="1">
    <source>
        <dbReference type="EMBL" id="GBC98932.1"/>
    </source>
</evidence>
<accession>A0A2H5XCM6</accession>
<dbReference type="Gene3D" id="2.70.98.70">
    <property type="match status" value="1"/>
</dbReference>
<organism evidence="1 2">
    <name type="scientific">Candidatus Fervidibacter japonicus</name>
    <dbReference type="NCBI Taxonomy" id="2035412"/>
    <lineage>
        <taxon>Bacteria</taxon>
        <taxon>Candidatus Fervidibacterota</taxon>
        <taxon>Candidatus Fervidibacter</taxon>
    </lineage>
</organism>
<sequence>MQISRGNSWGNVVVIEPSDWQTRWKHNFFHPRGEEQAIINRFSDATFRYLTRDQRIAGYFPAEGGYGGGLNLHGHTETFLHREGHIVAFETHPKFDYVAGDATLSWQPEQARLVLRQVVFVKPDLLIIYDRVRLGEKAQRAHWLAATGLDLVTQANCFRVRSGKAYLYGVVAFPSSPKLVAIDPSTSPKYRLMFDPQALSLKVLEIHPNEQGSGHGAQDRTVEFLVAMRIGLGALPTMTVTPQLMANRIGVTVRTNGQTVQVSFDRNDVCGGEIVIANGAQTLRHRLREQVNDTYENWRTDPRYQLWRREARFDFLAVK</sequence>
<name>A0A2H5XCM6_9BACT</name>
<protein>
    <submittedName>
        <fullName evidence="1">Uncharacterized protein</fullName>
    </submittedName>
</protein>